<proteinExistence type="predicted"/>
<dbReference type="EMBL" id="FUWS01000003">
    <property type="protein sequence ID" value="SJZ80492.1"/>
    <property type="molecule type" value="Genomic_DNA"/>
</dbReference>
<name>A0A1T4NMQ8_9ACTN</name>
<feature type="region of interest" description="Disordered" evidence="1">
    <location>
        <begin position="62"/>
        <end position="110"/>
    </location>
</feature>
<evidence type="ECO:0000313" key="3">
    <source>
        <dbReference type="Proteomes" id="UP000190637"/>
    </source>
</evidence>
<feature type="region of interest" description="Disordered" evidence="1">
    <location>
        <begin position="1"/>
        <end position="47"/>
    </location>
</feature>
<keyword evidence="3" id="KW-1185">Reference proteome</keyword>
<dbReference type="AlphaFoldDB" id="A0A1T4NMQ8"/>
<organism evidence="2 3">
    <name type="scientific">Marinactinospora thermotolerans DSM 45154</name>
    <dbReference type="NCBI Taxonomy" id="1122192"/>
    <lineage>
        <taxon>Bacteria</taxon>
        <taxon>Bacillati</taxon>
        <taxon>Actinomycetota</taxon>
        <taxon>Actinomycetes</taxon>
        <taxon>Streptosporangiales</taxon>
        <taxon>Nocardiopsidaceae</taxon>
        <taxon>Marinactinospora</taxon>
    </lineage>
</organism>
<sequence length="110" mass="11419">MCDASAYGPDARFRGARAGNAGAPLRTTGNGTGYSQPGTPTAADPYVDHADVRVPRDGLELSRGWGFPPAWSRNHSGASRPSRDHLQETGNLDNSGMKSALPATGRGVVA</sequence>
<dbReference type="Proteomes" id="UP000190637">
    <property type="component" value="Unassembled WGS sequence"/>
</dbReference>
<feature type="compositionally biased region" description="Polar residues" evidence="1">
    <location>
        <begin position="27"/>
        <end position="39"/>
    </location>
</feature>
<evidence type="ECO:0000256" key="1">
    <source>
        <dbReference type="SAM" id="MobiDB-lite"/>
    </source>
</evidence>
<accession>A0A1T4NMQ8</accession>
<reference evidence="2 3" key="1">
    <citation type="submission" date="2017-02" db="EMBL/GenBank/DDBJ databases">
        <authorList>
            <person name="Peterson S.W."/>
        </authorList>
    </citation>
    <scope>NUCLEOTIDE SEQUENCE [LARGE SCALE GENOMIC DNA]</scope>
    <source>
        <strain evidence="2 3">DSM 45154</strain>
    </source>
</reference>
<gene>
    <name evidence="2" type="ORF">SAMN02745673_01512</name>
</gene>
<evidence type="ECO:0000313" key="2">
    <source>
        <dbReference type="EMBL" id="SJZ80492.1"/>
    </source>
</evidence>
<protein>
    <submittedName>
        <fullName evidence="2">Uncharacterized protein</fullName>
    </submittedName>
</protein>
<feature type="compositionally biased region" description="Polar residues" evidence="1">
    <location>
        <begin position="88"/>
        <end position="97"/>
    </location>
</feature>